<name>A0ABP7LCX8_9GAMM</name>
<comment type="similarity">
    <text evidence="1">Belongs to the initiator RepB protein family.</text>
</comment>
<dbReference type="InterPro" id="IPR036388">
    <property type="entry name" value="WH-like_DNA-bd_sf"/>
</dbReference>
<gene>
    <name evidence="4" type="ORF">GCM10022228_04950</name>
</gene>
<dbReference type="InterPro" id="IPR036390">
    <property type="entry name" value="WH_DNA-bd_sf"/>
</dbReference>
<feature type="region of interest" description="Disordered" evidence="2">
    <location>
        <begin position="228"/>
        <end position="251"/>
    </location>
</feature>
<dbReference type="Gene3D" id="1.10.10.10">
    <property type="entry name" value="Winged helix-like DNA-binding domain superfamily/Winged helix DNA-binding domain"/>
    <property type="match status" value="2"/>
</dbReference>
<evidence type="ECO:0000256" key="1">
    <source>
        <dbReference type="ARBA" id="ARBA00038283"/>
    </source>
</evidence>
<dbReference type="EMBL" id="BAAAZT010000021">
    <property type="protein sequence ID" value="GAA3897233.1"/>
    <property type="molecule type" value="Genomic_DNA"/>
</dbReference>
<keyword evidence="5" id="KW-1185">Reference proteome</keyword>
<proteinExistence type="inferred from homology"/>
<dbReference type="RefSeq" id="WP_344701978.1">
    <property type="nucleotide sequence ID" value="NZ_BAAAZT010000021.1"/>
</dbReference>
<dbReference type="Pfam" id="PF21205">
    <property type="entry name" value="Rep3_C"/>
    <property type="match status" value="1"/>
</dbReference>
<dbReference type="InterPro" id="IPR000525">
    <property type="entry name" value="Initiator_Rep_WH1"/>
</dbReference>
<reference evidence="5" key="1">
    <citation type="journal article" date="2019" name="Int. J. Syst. Evol. Microbiol.">
        <title>The Global Catalogue of Microorganisms (GCM) 10K type strain sequencing project: providing services to taxonomists for standard genome sequencing and annotation.</title>
        <authorList>
            <consortium name="The Broad Institute Genomics Platform"/>
            <consortium name="The Broad Institute Genome Sequencing Center for Infectious Disease"/>
            <person name="Wu L."/>
            <person name="Ma J."/>
        </authorList>
    </citation>
    <scope>NUCLEOTIDE SEQUENCE [LARGE SCALE GENOMIC DNA]</scope>
    <source>
        <strain evidence="5">JCM 16914</strain>
    </source>
</reference>
<evidence type="ECO:0000313" key="5">
    <source>
        <dbReference type="Proteomes" id="UP001500133"/>
    </source>
</evidence>
<evidence type="ECO:0000313" key="4">
    <source>
        <dbReference type="EMBL" id="GAA3897233.1"/>
    </source>
</evidence>
<dbReference type="Proteomes" id="UP001500133">
    <property type="component" value="Unassembled WGS sequence"/>
</dbReference>
<protein>
    <recommendedName>
        <fullName evidence="3">Initiator Rep protein WH1 domain-containing protein</fullName>
    </recommendedName>
</protein>
<evidence type="ECO:0000259" key="3">
    <source>
        <dbReference type="Pfam" id="PF01051"/>
    </source>
</evidence>
<comment type="caution">
    <text evidence="4">The sequence shown here is derived from an EMBL/GenBank/DDBJ whole genome shotgun (WGS) entry which is preliminary data.</text>
</comment>
<organism evidence="4 5">
    <name type="scientific">Halomonas cibimaris</name>
    <dbReference type="NCBI Taxonomy" id="657012"/>
    <lineage>
        <taxon>Bacteria</taxon>
        <taxon>Pseudomonadati</taxon>
        <taxon>Pseudomonadota</taxon>
        <taxon>Gammaproteobacteria</taxon>
        <taxon>Oceanospirillales</taxon>
        <taxon>Halomonadaceae</taxon>
        <taxon>Halomonas</taxon>
    </lineage>
</organism>
<feature type="domain" description="Initiator Rep protein WH1" evidence="3">
    <location>
        <begin position="6"/>
        <end position="155"/>
    </location>
</feature>
<evidence type="ECO:0000256" key="2">
    <source>
        <dbReference type="SAM" id="MobiDB-lite"/>
    </source>
</evidence>
<dbReference type="SUPFAM" id="SSF46785">
    <property type="entry name" value="Winged helix' DNA-binding domain"/>
    <property type="match status" value="2"/>
</dbReference>
<accession>A0ABP7LCX8</accession>
<sequence>MQHALVYKANALVEASYRLSLYEQRIVLACIAQVRRNEPLTDQKLYMVSAQQIAKDTGTKLGTAYQHLKAASERLYRREVTLHEAPNGNGHAKVKLTRWVQTVEYRESEGIVALRFGTDMVPYLSQLSEQFTRYALADVATMTSSHGMRFYELLCQWRDAGQREVSLEWLREALQLGEHYPNIRDLKRRVIQPAVDQVNEHSPLWCKWDQRKTGRRVSHLVFTFGEKASKSPQKSRKGKPGASTETKDKNATGAIYGIPMAVIKTKSKPGESYEDAALRLLTESRHS</sequence>
<dbReference type="Pfam" id="PF01051">
    <property type="entry name" value="Rep3_N"/>
    <property type="match status" value="1"/>
</dbReference>